<comment type="caution">
    <text evidence="1">The sequence shown here is derived from an EMBL/GenBank/DDBJ whole genome shotgun (WGS) entry which is preliminary data.</text>
</comment>
<gene>
    <name evidence="1" type="ORF">BDD39_001537</name>
</gene>
<dbReference type="AlphaFoldDB" id="A0A846MEK7"/>
<sequence length="41" mass="4806">MLKGIVCHLYDYHYLYDKNIMLTTSEGENNHDANEQKVAAY</sequence>
<evidence type="ECO:0000313" key="1">
    <source>
        <dbReference type="EMBL" id="NIK15027.1"/>
    </source>
</evidence>
<dbReference type="EMBL" id="JAASRS010000001">
    <property type="protein sequence ID" value="NIK15027.1"/>
    <property type="molecule type" value="Genomic_DNA"/>
</dbReference>
<accession>A0A846MEK7</accession>
<protein>
    <submittedName>
        <fullName evidence="1">Uncharacterized protein</fullName>
    </submittedName>
</protein>
<evidence type="ECO:0000313" key="2">
    <source>
        <dbReference type="Proteomes" id="UP000532769"/>
    </source>
</evidence>
<dbReference type="Proteomes" id="UP000532769">
    <property type="component" value="Unassembled WGS sequence"/>
</dbReference>
<name>A0A846MEK7_9BACL</name>
<reference evidence="1 2" key="1">
    <citation type="submission" date="2020-03" db="EMBL/GenBank/DDBJ databases">
        <title>Genomic Encyclopedia of Archaeal and Bacterial Type Strains, Phase II (KMG-II): from individual species to whole genera.</title>
        <authorList>
            <person name="Goeker M."/>
        </authorList>
    </citation>
    <scope>NUCLEOTIDE SEQUENCE [LARGE SCALE GENOMIC DNA]</scope>
    <source>
        <strain evidence="1 2">DSM 4749</strain>
    </source>
</reference>
<keyword evidence="2" id="KW-1185">Reference proteome</keyword>
<proteinExistence type="predicted"/>
<organism evidence="1 2">
    <name type="scientific">Saccharococcus thermophilus</name>
    <dbReference type="NCBI Taxonomy" id="29396"/>
    <lineage>
        <taxon>Bacteria</taxon>
        <taxon>Bacillati</taxon>
        <taxon>Bacillota</taxon>
        <taxon>Bacilli</taxon>
        <taxon>Bacillales</taxon>
        <taxon>Anoxybacillaceae</taxon>
        <taxon>Saccharococcus</taxon>
    </lineage>
</organism>
<dbReference type="RefSeq" id="WP_279587938.1">
    <property type="nucleotide sequence ID" value="NZ_JAASRS010000001.1"/>
</dbReference>